<keyword evidence="6" id="KW-1185">Reference proteome</keyword>
<dbReference type="Proteomes" id="UP001233172">
    <property type="component" value="Unassembled WGS sequence"/>
</dbReference>
<proteinExistence type="predicted"/>
<comment type="caution">
    <text evidence="5">The sequence shown here is derived from an EMBL/GenBank/DDBJ whole genome shotgun (WGS) entry which is preliminary data.</text>
</comment>
<name>A0AAD8FLV3_BIOPF</name>
<reference evidence="5" key="2">
    <citation type="submission" date="2023-04" db="EMBL/GenBank/DDBJ databases">
        <authorList>
            <person name="Bu L."/>
            <person name="Lu L."/>
            <person name="Laidemitt M.R."/>
            <person name="Zhang S.M."/>
            <person name="Mutuku M."/>
            <person name="Mkoji G."/>
            <person name="Steinauer M."/>
            <person name="Loker E.S."/>
        </authorList>
    </citation>
    <scope>NUCLEOTIDE SEQUENCE</scope>
    <source>
        <strain evidence="5">KasaAsao</strain>
        <tissue evidence="5">Whole Snail</tissue>
    </source>
</reference>
<sequence length="1076" mass="121758">MSHILLIVRSFSLHIGLLLFSLQPAVCIARSLVYAPRQNGIAKTAAYGKCLYLNSHTWEKLESEIFNLENLQASKASIQKTDVINALVKDYNAINSNVFDKINPKVLKECGNELAKVAIAHGLHVFCYYVRNLFKDEDLSSWDYFKFRDNPIALLCFDSETFYILNTQSFYEADIFFNKNMTEVIGTRNINAVEHPGQIVDYFDDLLPKDPSTDLIQSEVNLAIIKIMADYWKRIGINDVKQMERIRPYYQLDPFLIILIPDRIVMNGLFYTNEVIMMNTLGRLLLEKVISVSASFNRAKDIGTSTIRFVGQLAIGWDPDVLYGINPGVLKENIHLLRKYQFDKIQTEKLALALVESYGDYFGLDEMVQMGYIAQGLSAETLRKMNNLHIHAPSLDGLALSEVPMKVLVNKVIQNNPKELLKLKRLAAIASSSTLSKLLTDSFVYDNIEEVQRVRWTFEQAIVLSEKYKRAMQRPLTTKDLVCLGTLLKGISKVELMGLMKNETDVMNLCYRLPEEDSTSTQIQGIVMTFRKATRLSEIIKVSLNPEQAFKLSRHLAHLYPQYLKNLKLTPASADILIKRLSTMSIVKLPLQQIKYLSKYLQTFILKDVHIAPEDQDAAIISRLGVMALGLTSEEIMKLSPATVVKSLDTLGQLPLSAAQSQAVMTMLYKAEPKWKCKLHIVGRTGTMLQFDSDVFKINCHETIARAATRLIEQVIQRDAILDARRKAGFVRESELDNSEKGMEGFVTKIFDALARATPVEDDITSSRIQIKTLSCTYLKMLKSAVSHVAPGYFTYMPQSELARCIPYLGQVKRWTADHVEALLNLILEYTGIDFKRWNETLIQNMGSLLSGLSASQLSELRIYEVESLNRIASGPKLSYDKGTILVQNWLSRVKDGNIGRLKIEEFSSLSQLLCVFSPQEIMNMPDTLILDGLKSINRQTCSYEVAQAYLNKLSKIMGDINVYNWPRNIIIEASSLISFVNPDHILNLKPQQLAELPPGVIYDMPPDIFQKLSVMQLTFLNPVQSDVINEVQYNGLDKPKQLALHFYAAYARCSMTTPSHISCIGIMVFFSLAIC</sequence>
<evidence type="ECO:0000313" key="5">
    <source>
        <dbReference type="EMBL" id="KAK0069767.1"/>
    </source>
</evidence>
<feature type="domain" description="Stereocilin LRR" evidence="4">
    <location>
        <begin position="905"/>
        <end position="997"/>
    </location>
</feature>
<evidence type="ECO:0000256" key="2">
    <source>
        <dbReference type="ARBA" id="ARBA00023180"/>
    </source>
</evidence>
<keyword evidence="1 3" id="KW-0732">Signal</keyword>
<keyword evidence="2" id="KW-0325">Glycoprotein</keyword>
<feature type="chain" id="PRO_5042277665" evidence="3">
    <location>
        <begin position="30"/>
        <end position="1076"/>
    </location>
</feature>
<organism evidence="5 6">
    <name type="scientific">Biomphalaria pfeifferi</name>
    <name type="common">Bloodfluke planorb</name>
    <name type="synonym">Freshwater snail</name>
    <dbReference type="NCBI Taxonomy" id="112525"/>
    <lineage>
        <taxon>Eukaryota</taxon>
        <taxon>Metazoa</taxon>
        <taxon>Spiralia</taxon>
        <taxon>Lophotrochozoa</taxon>
        <taxon>Mollusca</taxon>
        <taxon>Gastropoda</taxon>
        <taxon>Heterobranchia</taxon>
        <taxon>Euthyneura</taxon>
        <taxon>Panpulmonata</taxon>
        <taxon>Hygrophila</taxon>
        <taxon>Lymnaeoidea</taxon>
        <taxon>Planorbidae</taxon>
        <taxon>Biomphalaria</taxon>
    </lineage>
</organism>
<evidence type="ECO:0000256" key="1">
    <source>
        <dbReference type="ARBA" id="ARBA00022729"/>
    </source>
</evidence>
<dbReference type="AlphaFoldDB" id="A0AAD8FLV3"/>
<accession>A0AAD8FLV3</accession>
<dbReference type="InterPro" id="IPR048992">
    <property type="entry name" value="Stereocilin_LRR"/>
</dbReference>
<dbReference type="InterPro" id="IPR026664">
    <property type="entry name" value="Stereocilin-rel"/>
</dbReference>
<reference evidence="5" key="1">
    <citation type="journal article" date="2023" name="PLoS Negl. Trop. Dis.">
        <title>A genome sequence for Biomphalaria pfeifferi, the major vector snail for the human-infecting parasite Schistosoma mansoni.</title>
        <authorList>
            <person name="Bu L."/>
            <person name="Lu L."/>
            <person name="Laidemitt M.R."/>
            <person name="Zhang S.M."/>
            <person name="Mutuku M."/>
            <person name="Mkoji G."/>
            <person name="Steinauer M."/>
            <person name="Loker E.S."/>
        </authorList>
    </citation>
    <scope>NUCLEOTIDE SEQUENCE</scope>
    <source>
        <strain evidence="5">KasaAsao</strain>
    </source>
</reference>
<evidence type="ECO:0000256" key="3">
    <source>
        <dbReference type="SAM" id="SignalP"/>
    </source>
</evidence>
<feature type="signal peptide" evidence="3">
    <location>
        <begin position="1"/>
        <end position="29"/>
    </location>
</feature>
<dbReference type="EMBL" id="JASAOG010000002">
    <property type="protein sequence ID" value="KAK0069767.1"/>
    <property type="molecule type" value="Genomic_DNA"/>
</dbReference>
<evidence type="ECO:0000259" key="4">
    <source>
        <dbReference type="Pfam" id="PF21058"/>
    </source>
</evidence>
<dbReference type="GO" id="GO:0009986">
    <property type="term" value="C:cell surface"/>
    <property type="evidence" value="ECO:0007669"/>
    <property type="project" value="TreeGrafter"/>
</dbReference>
<dbReference type="PANTHER" id="PTHR23412">
    <property type="entry name" value="STEREOCILIN RELATED"/>
    <property type="match status" value="1"/>
</dbReference>
<dbReference type="PANTHER" id="PTHR23412:SF17">
    <property type="entry name" value="OTOANCORIN"/>
    <property type="match status" value="1"/>
</dbReference>
<evidence type="ECO:0000313" key="6">
    <source>
        <dbReference type="Proteomes" id="UP001233172"/>
    </source>
</evidence>
<dbReference type="Pfam" id="PF21058">
    <property type="entry name" value="Stereocilin"/>
    <property type="match status" value="1"/>
</dbReference>
<gene>
    <name evidence="5" type="ORF">Bpfe_000944</name>
</gene>
<dbReference type="GO" id="GO:0007160">
    <property type="term" value="P:cell-matrix adhesion"/>
    <property type="evidence" value="ECO:0007669"/>
    <property type="project" value="TreeGrafter"/>
</dbReference>
<protein>
    <submittedName>
        <fullName evidence="5">Stereocilin-like isoform X1</fullName>
    </submittedName>
</protein>